<accession>A0ABT1ZQK7</accession>
<feature type="region of interest" description="Disordered" evidence="1">
    <location>
        <begin position="117"/>
        <end position="162"/>
    </location>
</feature>
<dbReference type="NCBIfam" id="TIGR00278">
    <property type="entry name" value="membrane protein insertion efficiency factor YidD"/>
    <property type="match status" value="1"/>
</dbReference>
<reference evidence="2 3" key="1">
    <citation type="submission" date="2022-08" db="EMBL/GenBank/DDBJ databases">
        <title>Reclassification of Massilia species as members of the genera Telluria, Duganella, Pseudoduganella, Mokoshia gen. nov. and Zemynaea gen. nov. using orthogonal and non-orthogonal genome-based approaches.</title>
        <authorList>
            <person name="Bowman J.P."/>
        </authorList>
    </citation>
    <scope>NUCLEOTIDE SEQUENCE [LARGE SCALE GENOMIC DNA]</scope>
    <source>
        <strain evidence="2 3">JCM 31316</strain>
    </source>
</reference>
<dbReference type="Pfam" id="PF01809">
    <property type="entry name" value="YidD"/>
    <property type="match status" value="1"/>
</dbReference>
<evidence type="ECO:0000313" key="3">
    <source>
        <dbReference type="Proteomes" id="UP001204151"/>
    </source>
</evidence>
<dbReference type="Proteomes" id="UP001204151">
    <property type="component" value="Unassembled WGS sequence"/>
</dbReference>
<dbReference type="SMART" id="SM01234">
    <property type="entry name" value="Haemolytic"/>
    <property type="match status" value="1"/>
</dbReference>
<name>A0ABT1ZQK7_9BURK</name>
<feature type="compositionally biased region" description="Basic residues" evidence="1">
    <location>
        <begin position="127"/>
        <end position="136"/>
    </location>
</feature>
<gene>
    <name evidence="2" type="primary">yidD</name>
    <name evidence="2" type="ORF">NX784_11375</name>
</gene>
<evidence type="ECO:0000313" key="2">
    <source>
        <dbReference type="EMBL" id="MCS0582194.1"/>
    </source>
</evidence>
<sequence>MTLAAALALAAIRFYQRVVSPYKGFSCALRVATGGASCSAYGHAVIARFGFSRGLGLLQRRFALCGHVHRRAHACPPPHPRLKYQRGFCDAPCDLPCDGHGDCLSADTIADAASCATDAGDCGRPSRNGRRHRERARRSEQLDAAAERVRRREARIREQRDR</sequence>
<keyword evidence="3" id="KW-1185">Reference proteome</keyword>
<organism evidence="2 3">
    <name type="scientific">Massilia pinisoli</name>
    <dbReference type="NCBI Taxonomy" id="1772194"/>
    <lineage>
        <taxon>Bacteria</taxon>
        <taxon>Pseudomonadati</taxon>
        <taxon>Pseudomonadota</taxon>
        <taxon>Betaproteobacteria</taxon>
        <taxon>Burkholderiales</taxon>
        <taxon>Oxalobacteraceae</taxon>
        <taxon>Telluria group</taxon>
        <taxon>Massilia</taxon>
    </lineage>
</organism>
<dbReference type="RefSeq" id="WP_258816775.1">
    <property type="nucleotide sequence ID" value="NZ_JANUGW010000007.1"/>
</dbReference>
<feature type="compositionally biased region" description="Basic and acidic residues" evidence="1">
    <location>
        <begin position="137"/>
        <end position="162"/>
    </location>
</feature>
<comment type="caution">
    <text evidence="2">The sequence shown here is derived from an EMBL/GenBank/DDBJ whole genome shotgun (WGS) entry which is preliminary data.</text>
</comment>
<dbReference type="EMBL" id="JANUGW010000007">
    <property type="protein sequence ID" value="MCS0582194.1"/>
    <property type="molecule type" value="Genomic_DNA"/>
</dbReference>
<proteinExistence type="predicted"/>
<protein>
    <submittedName>
        <fullName evidence="2">Membrane protein insertion efficiency factor YidD</fullName>
    </submittedName>
</protein>
<dbReference type="InterPro" id="IPR002696">
    <property type="entry name" value="Membr_insert_effic_factor_YidD"/>
</dbReference>
<evidence type="ECO:0000256" key="1">
    <source>
        <dbReference type="SAM" id="MobiDB-lite"/>
    </source>
</evidence>